<dbReference type="GO" id="GO:0008270">
    <property type="term" value="F:zinc ion binding"/>
    <property type="evidence" value="ECO:0007669"/>
    <property type="project" value="UniProtKB-KW"/>
</dbReference>
<dbReference type="Proteomes" id="UP000196084">
    <property type="component" value="Unassembled WGS sequence"/>
</dbReference>
<dbReference type="AlphaFoldDB" id="A0A202E3U5"/>
<feature type="region of interest" description="Disordered" evidence="2">
    <location>
        <begin position="1"/>
        <end position="31"/>
    </location>
</feature>
<name>A0A202E3U5_9EURY</name>
<keyword evidence="1" id="KW-0862">Zinc</keyword>
<accession>A0A202E3U5</accession>
<keyword evidence="1" id="KW-0863">Zinc-finger</keyword>
<dbReference type="InterPro" id="IPR007527">
    <property type="entry name" value="Znf_SWIM"/>
</dbReference>
<dbReference type="OrthoDB" id="142306at2157"/>
<proteinExistence type="predicted"/>
<feature type="compositionally biased region" description="Basic and acidic residues" evidence="2">
    <location>
        <begin position="7"/>
        <end position="18"/>
    </location>
</feature>
<organism evidence="4 5">
    <name type="scientific">Natronolimnobius baerhuensis</name>
    <dbReference type="NCBI Taxonomy" id="253108"/>
    <lineage>
        <taxon>Archaea</taxon>
        <taxon>Methanobacteriati</taxon>
        <taxon>Methanobacteriota</taxon>
        <taxon>Stenosarchaea group</taxon>
        <taxon>Halobacteria</taxon>
        <taxon>Halobacteriales</taxon>
        <taxon>Natrialbaceae</taxon>
        <taxon>Natronolimnobius</taxon>
    </lineage>
</organism>
<evidence type="ECO:0000259" key="3">
    <source>
        <dbReference type="PROSITE" id="PS50966"/>
    </source>
</evidence>
<protein>
    <recommendedName>
        <fullName evidence="3">SWIM-type domain-containing protein</fullName>
    </recommendedName>
</protein>
<evidence type="ECO:0000256" key="2">
    <source>
        <dbReference type="SAM" id="MobiDB-lite"/>
    </source>
</evidence>
<gene>
    <name evidence="4" type="ORF">B2G88_18365</name>
</gene>
<dbReference type="PROSITE" id="PS50966">
    <property type="entry name" value="ZF_SWIM"/>
    <property type="match status" value="1"/>
</dbReference>
<sequence>MSTDQPIHSETHRERSTDDEFSTGRSQSYPGDIARLHGHELVAIDEWLPGKAPSPYNIDLTDSYEYRTRYWRCKNCGHERNRREEFTTPCEEPQPATPLEAGGYSIDEPRTRRALTEQIDVQFVKPGPVYEVVSESESTYIVDVENGTCTCPDFEQRQPDGGCKHLRRVDLEIRTGLVPGPDGTFHR</sequence>
<dbReference type="RefSeq" id="WP_087715610.1">
    <property type="nucleotide sequence ID" value="NZ_MWPH01000005.1"/>
</dbReference>
<feature type="domain" description="SWIM-type" evidence="3">
    <location>
        <begin position="140"/>
        <end position="174"/>
    </location>
</feature>
<keyword evidence="5" id="KW-1185">Reference proteome</keyword>
<reference evidence="4 5" key="1">
    <citation type="submission" date="2017-02" db="EMBL/GenBank/DDBJ databases">
        <title>Natronthermophilus aegyptiacus gen. nov.,sp. nov., an aerobic, extremely halophilic alkalithermophilic archaeon isolated from the athalassohaline Wadi An Natrun, Egypt.</title>
        <authorList>
            <person name="Zhao B."/>
        </authorList>
    </citation>
    <scope>NUCLEOTIDE SEQUENCE [LARGE SCALE GENOMIC DNA]</scope>
    <source>
        <strain evidence="4 5">CGMCC 1.3597</strain>
    </source>
</reference>
<evidence type="ECO:0000313" key="4">
    <source>
        <dbReference type="EMBL" id="OVE82956.1"/>
    </source>
</evidence>
<evidence type="ECO:0000313" key="5">
    <source>
        <dbReference type="Proteomes" id="UP000196084"/>
    </source>
</evidence>
<comment type="caution">
    <text evidence="4">The sequence shown here is derived from an EMBL/GenBank/DDBJ whole genome shotgun (WGS) entry which is preliminary data.</text>
</comment>
<keyword evidence="1" id="KW-0479">Metal-binding</keyword>
<evidence type="ECO:0000256" key="1">
    <source>
        <dbReference type="PROSITE-ProRule" id="PRU00325"/>
    </source>
</evidence>
<dbReference type="EMBL" id="MWPH01000005">
    <property type="protein sequence ID" value="OVE82956.1"/>
    <property type="molecule type" value="Genomic_DNA"/>
</dbReference>